<evidence type="ECO:0000256" key="3">
    <source>
        <dbReference type="ARBA" id="ARBA00022679"/>
    </source>
</evidence>
<dbReference type="GO" id="GO:0004100">
    <property type="term" value="F:chitin synthase activity"/>
    <property type="evidence" value="ECO:0007669"/>
    <property type="project" value="InterPro"/>
</dbReference>
<comment type="caution">
    <text evidence="8">The sequence shown here is derived from an EMBL/GenBank/DDBJ whole genome shotgun (WGS) entry which is preliminary data.</text>
</comment>
<protein>
    <recommendedName>
        <fullName evidence="10">Chitin synthase, class 3</fullName>
    </recommendedName>
</protein>
<reference evidence="8 9" key="1">
    <citation type="journal article" date="2018" name="G3 (Bethesda)">
        <title>Phylogenetic and Phylogenomic Definition of Rhizopus Species.</title>
        <authorList>
            <person name="Gryganskyi A.P."/>
            <person name="Golan J."/>
            <person name="Dolatabadi S."/>
            <person name="Mondo S."/>
            <person name="Robb S."/>
            <person name="Idnurm A."/>
            <person name="Muszewska A."/>
            <person name="Steczkiewicz K."/>
            <person name="Masonjones S."/>
            <person name="Liao H.L."/>
            <person name="Gajdeczka M.T."/>
            <person name="Anike F."/>
            <person name="Vuek A."/>
            <person name="Anishchenko I.M."/>
            <person name="Voigt K."/>
            <person name="de Hoog G.S."/>
            <person name="Smith M.E."/>
            <person name="Heitman J."/>
            <person name="Vilgalys R."/>
            <person name="Stajich J.E."/>
        </authorList>
    </citation>
    <scope>NUCLEOTIDE SEQUENCE [LARGE SCALE GENOMIC DNA]</scope>
    <source>
        <strain evidence="8 9">LSU 92-RS-03</strain>
    </source>
</reference>
<dbReference type="InterPro" id="IPR004835">
    <property type="entry name" value="Chitin_synth"/>
</dbReference>
<gene>
    <name evidence="8" type="ORF">CU098_005815</name>
</gene>
<evidence type="ECO:0000256" key="7">
    <source>
        <dbReference type="SAM" id="Phobius"/>
    </source>
</evidence>
<keyword evidence="6" id="KW-0325">Glycoprotein</keyword>
<dbReference type="AlphaFoldDB" id="A0A367IRF0"/>
<evidence type="ECO:0000313" key="8">
    <source>
        <dbReference type="EMBL" id="RCH80232.1"/>
    </source>
</evidence>
<keyword evidence="5 7" id="KW-0472">Membrane</keyword>
<name>A0A367IRF0_RHIST</name>
<dbReference type="Proteomes" id="UP000253551">
    <property type="component" value="Unassembled WGS sequence"/>
</dbReference>
<keyword evidence="9" id="KW-1185">Reference proteome</keyword>
<evidence type="ECO:0000256" key="6">
    <source>
        <dbReference type="ARBA" id="ARBA00023180"/>
    </source>
</evidence>
<dbReference type="GO" id="GO:0006031">
    <property type="term" value="P:chitin biosynthetic process"/>
    <property type="evidence" value="ECO:0007669"/>
    <property type="project" value="TreeGrafter"/>
</dbReference>
<dbReference type="PANTHER" id="PTHR22914">
    <property type="entry name" value="CHITIN SYNTHASE"/>
    <property type="match status" value="1"/>
</dbReference>
<evidence type="ECO:0000256" key="1">
    <source>
        <dbReference type="ARBA" id="ARBA00004651"/>
    </source>
</evidence>
<evidence type="ECO:0000256" key="2">
    <source>
        <dbReference type="ARBA" id="ARBA00022475"/>
    </source>
</evidence>
<dbReference type="PANTHER" id="PTHR22914:SF13">
    <property type="entry name" value="CHITIN SYNTHASE"/>
    <property type="match status" value="1"/>
</dbReference>
<comment type="subcellular location">
    <subcellularLocation>
        <location evidence="1">Cell membrane</location>
        <topology evidence="1">Multi-pass membrane protein</topology>
    </subcellularLocation>
</comment>
<dbReference type="OrthoDB" id="370884at2759"/>
<keyword evidence="4 7" id="KW-0812">Transmembrane</keyword>
<dbReference type="STRING" id="4846.A0A367IRF0"/>
<dbReference type="GO" id="GO:0005886">
    <property type="term" value="C:plasma membrane"/>
    <property type="evidence" value="ECO:0007669"/>
    <property type="project" value="UniProtKB-SubCell"/>
</dbReference>
<feature type="transmembrane region" description="Helical" evidence="7">
    <location>
        <begin position="26"/>
        <end position="49"/>
    </location>
</feature>
<sequence>MSIITIAGVYGLQAIIFIMHKKWEHIIWMIVSIFAIPVFSFYIPIYAYWHFDDFSWGNTRVVLGDKGKKLVVGADEGKFDPKSIPTMTWDKYEEALYAEEWNHNNDAMSVGSKGSYLTHGSYASYASKQSPHAKSNYASSQFSYGQMMANQSASALPVQNNHLSFIYNRSYHSLASGINNPQYIYSPTSPLHRYE</sequence>
<evidence type="ECO:0000313" key="9">
    <source>
        <dbReference type="Proteomes" id="UP000253551"/>
    </source>
</evidence>
<accession>A0A367IRF0</accession>
<dbReference type="EMBL" id="PJQM01006113">
    <property type="protein sequence ID" value="RCH80232.1"/>
    <property type="molecule type" value="Genomic_DNA"/>
</dbReference>
<dbReference type="GO" id="GO:0030428">
    <property type="term" value="C:cell septum"/>
    <property type="evidence" value="ECO:0007669"/>
    <property type="project" value="TreeGrafter"/>
</dbReference>
<keyword evidence="7" id="KW-1133">Transmembrane helix</keyword>
<organism evidence="8 9">
    <name type="scientific">Rhizopus stolonifer</name>
    <name type="common">Rhizopus nigricans</name>
    <dbReference type="NCBI Taxonomy" id="4846"/>
    <lineage>
        <taxon>Eukaryota</taxon>
        <taxon>Fungi</taxon>
        <taxon>Fungi incertae sedis</taxon>
        <taxon>Mucoromycota</taxon>
        <taxon>Mucoromycotina</taxon>
        <taxon>Mucoromycetes</taxon>
        <taxon>Mucorales</taxon>
        <taxon>Mucorineae</taxon>
        <taxon>Rhizopodaceae</taxon>
        <taxon>Rhizopus</taxon>
    </lineage>
</organism>
<dbReference type="Pfam" id="PF03142">
    <property type="entry name" value="Chitin_synth_2"/>
    <property type="match status" value="1"/>
</dbReference>
<dbReference type="GO" id="GO:0031505">
    <property type="term" value="P:fungal-type cell wall organization"/>
    <property type="evidence" value="ECO:0007669"/>
    <property type="project" value="TreeGrafter"/>
</dbReference>
<proteinExistence type="predicted"/>
<keyword evidence="2" id="KW-1003">Cell membrane</keyword>
<evidence type="ECO:0008006" key="10">
    <source>
        <dbReference type="Google" id="ProtNLM"/>
    </source>
</evidence>
<evidence type="ECO:0000256" key="5">
    <source>
        <dbReference type="ARBA" id="ARBA00023136"/>
    </source>
</evidence>
<keyword evidence="3" id="KW-0808">Transferase</keyword>
<evidence type="ECO:0000256" key="4">
    <source>
        <dbReference type="ARBA" id="ARBA00022692"/>
    </source>
</evidence>